<keyword evidence="4 6" id="KW-0472">Membrane</keyword>
<sequence>MDMDPQQREDQQFGQFITGSPTATQDEKTMGMLAHLGAIAGLVVGAGFLGWAVPLFLMLTKGKESSFVRAHAVESLNFQITCAIGMAVSAVLLCALGLGVITGGIIILGSLVLSVIAGLKANDGELYRYPVNIRLVK</sequence>
<evidence type="ECO:0000256" key="3">
    <source>
        <dbReference type="ARBA" id="ARBA00022989"/>
    </source>
</evidence>
<keyword evidence="3 6" id="KW-1133">Transmembrane helix</keyword>
<keyword evidence="2 6" id="KW-0812">Transmembrane</keyword>
<feature type="compositionally biased region" description="Basic and acidic residues" evidence="5">
    <location>
        <begin position="1"/>
        <end position="11"/>
    </location>
</feature>
<accession>A0A3A8QSV6</accession>
<feature type="compositionally biased region" description="Polar residues" evidence="5">
    <location>
        <begin position="12"/>
        <end position="21"/>
    </location>
</feature>
<proteinExistence type="predicted"/>
<comment type="subcellular location">
    <subcellularLocation>
        <location evidence="1">Membrane</location>
        <topology evidence="1">Multi-pass membrane protein</topology>
    </subcellularLocation>
</comment>
<feature type="transmembrane region" description="Helical" evidence="6">
    <location>
        <begin position="80"/>
        <end position="113"/>
    </location>
</feature>
<feature type="transmembrane region" description="Helical" evidence="6">
    <location>
        <begin position="36"/>
        <end position="59"/>
    </location>
</feature>
<evidence type="ECO:0000256" key="5">
    <source>
        <dbReference type="SAM" id="MobiDB-lite"/>
    </source>
</evidence>
<organism evidence="7 8">
    <name type="scientific">Corallococcus interemptor</name>
    <dbReference type="NCBI Taxonomy" id="2316720"/>
    <lineage>
        <taxon>Bacteria</taxon>
        <taxon>Pseudomonadati</taxon>
        <taxon>Myxococcota</taxon>
        <taxon>Myxococcia</taxon>
        <taxon>Myxococcales</taxon>
        <taxon>Cystobacterineae</taxon>
        <taxon>Myxococcaceae</taxon>
        <taxon>Corallococcus</taxon>
    </lineage>
</organism>
<dbReference type="EMBL" id="RAWM01000033">
    <property type="protein sequence ID" value="RKH69435.1"/>
    <property type="molecule type" value="Genomic_DNA"/>
</dbReference>
<feature type="region of interest" description="Disordered" evidence="5">
    <location>
        <begin position="1"/>
        <end position="21"/>
    </location>
</feature>
<comment type="caution">
    <text evidence="7">The sequence shown here is derived from an EMBL/GenBank/DDBJ whole genome shotgun (WGS) entry which is preliminary data.</text>
</comment>
<dbReference type="Proteomes" id="UP000282656">
    <property type="component" value="Unassembled WGS sequence"/>
</dbReference>
<dbReference type="OrthoDB" id="9808930at2"/>
<evidence type="ECO:0000256" key="4">
    <source>
        <dbReference type="ARBA" id="ARBA00023136"/>
    </source>
</evidence>
<evidence type="ECO:0000256" key="2">
    <source>
        <dbReference type="ARBA" id="ARBA00022692"/>
    </source>
</evidence>
<name>A0A3A8QSV6_9BACT</name>
<evidence type="ECO:0000256" key="1">
    <source>
        <dbReference type="ARBA" id="ARBA00004141"/>
    </source>
</evidence>
<gene>
    <name evidence="7" type="ORF">D7X96_14940</name>
</gene>
<evidence type="ECO:0000313" key="7">
    <source>
        <dbReference type="EMBL" id="RKH69435.1"/>
    </source>
</evidence>
<protein>
    <submittedName>
        <fullName evidence="7">DUF4870 domain-containing protein</fullName>
    </submittedName>
</protein>
<dbReference type="Pfam" id="PF09685">
    <property type="entry name" value="MamF_MmsF"/>
    <property type="match status" value="1"/>
</dbReference>
<evidence type="ECO:0000313" key="8">
    <source>
        <dbReference type="Proteomes" id="UP000282656"/>
    </source>
</evidence>
<dbReference type="AlphaFoldDB" id="A0A3A8QSV6"/>
<dbReference type="RefSeq" id="WP_120549868.1">
    <property type="nucleotide sequence ID" value="NZ_RAWM01000033.1"/>
</dbReference>
<dbReference type="InterPro" id="IPR019109">
    <property type="entry name" value="MamF_MmsF"/>
</dbReference>
<keyword evidence="8" id="KW-1185">Reference proteome</keyword>
<evidence type="ECO:0000256" key="6">
    <source>
        <dbReference type="SAM" id="Phobius"/>
    </source>
</evidence>
<reference evidence="8" key="1">
    <citation type="submission" date="2018-09" db="EMBL/GenBank/DDBJ databases">
        <authorList>
            <person name="Livingstone P.G."/>
            <person name="Whitworth D.E."/>
        </authorList>
    </citation>
    <scope>NUCLEOTIDE SEQUENCE [LARGE SCALE GENOMIC DNA]</scope>
    <source>
        <strain evidence="8">AB047A</strain>
    </source>
</reference>